<evidence type="ECO:0000313" key="1">
    <source>
        <dbReference type="EMBL" id="JAD27607.1"/>
    </source>
</evidence>
<sequence>MRTLLFSFRSFLFFVISLAIFGSAWEVLGQANVLSPILIQGSHEGCLLLGCLR</sequence>
<dbReference type="EMBL" id="GBRH01270288">
    <property type="protein sequence ID" value="JAD27607.1"/>
    <property type="molecule type" value="Transcribed_RNA"/>
</dbReference>
<proteinExistence type="predicted"/>
<accession>A0A0A8YYF0</accession>
<reference evidence="1" key="2">
    <citation type="journal article" date="2015" name="Data Brief">
        <title>Shoot transcriptome of the giant reed, Arundo donax.</title>
        <authorList>
            <person name="Barrero R.A."/>
            <person name="Guerrero F.D."/>
            <person name="Moolhuijzen P."/>
            <person name="Goolsby J.A."/>
            <person name="Tidwell J."/>
            <person name="Bellgard S.E."/>
            <person name="Bellgard M.I."/>
        </authorList>
    </citation>
    <scope>NUCLEOTIDE SEQUENCE</scope>
    <source>
        <tissue evidence="1">Shoot tissue taken approximately 20 cm above the soil surface</tissue>
    </source>
</reference>
<dbReference type="AlphaFoldDB" id="A0A0A8YYF0"/>
<name>A0A0A8YYF0_ARUDO</name>
<reference evidence="1" key="1">
    <citation type="submission" date="2014-09" db="EMBL/GenBank/DDBJ databases">
        <authorList>
            <person name="Magalhaes I.L.F."/>
            <person name="Oliveira U."/>
            <person name="Santos F.R."/>
            <person name="Vidigal T.H.D.A."/>
            <person name="Brescovit A.D."/>
            <person name="Santos A.J."/>
        </authorList>
    </citation>
    <scope>NUCLEOTIDE SEQUENCE</scope>
    <source>
        <tissue evidence="1">Shoot tissue taken approximately 20 cm above the soil surface</tissue>
    </source>
</reference>
<protein>
    <submittedName>
        <fullName evidence="1">Uncharacterized protein</fullName>
    </submittedName>
</protein>
<organism evidence="1">
    <name type="scientific">Arundo donax</name>
    <name type="common">Giant reed</name>
    <name type="synonym">Donax arundinaceus</name>
    <dbReference type="NCBI Taxonomy" id="35708"/>
    <lineage>
        <taxon>Eukaryota</taxon>
        <taxon>Viridiplantae</taxon>
        <taxon>Streptophyta</taxon>
        <taxon>Embryophyta</taxon>
        <taxon>Tracheophyta</taxon>
        <taxon>Spermatophyta</taxon>
        <taxon>Magnoliopsida</taxon>
        <taxon>Liliopsida</taxon>
        <taxon>Poales</taxon>
        <taxon>Poaceae</taxon>
        <taxon>PACMAD clade</taxon>
        <taxon>Arundinoideae</taxon>
        <taxon>Arundineae</taxon>
        <taxon>Arundo</taxon>
    </lineage>
</organism>